<dbReference type="PANTHER" id="PTHR35788">
    <property type="entry name" value="EXPORTED PROTEIN-RELATED"/>
    <property type="match status" value="1"/>
</dbReference>
<dbReference type="Proteomes" id="UP000177932">
    <property type="component" value="Unassembled WGS sequence"/>
</dbReference>
<accession>A0A1G2H7K7</accession>
<dbReference type="Gene3D" id="3.10.20.800">
    <property type="match status" value="1"/>
</dbReference>
<feature type="domain" description="YoaR-like putative peptidoglycan binding" evidence="2">
    <location>
        <begin position="221"/>
        <end position="323"/>
    </location>
</feature>
<proteinExistence type="predicted"/>
<dbReference type="Pfam" id="PF12229">
    <property type="entry name" value="PG_binding_4"/>
    <property type="match status" value="2"/>
</dbReference>
<dbReference type="SUPFAM" id="SSF143985">
    <property type="entry name" value="L,D-transpeptidase pre-catalytic domain-like"/>
    <property type="match status" value="1"/>
</dbReference>
<organism evidence="3 4">
    <name type="scientific">Candidatus Spechtbacteria bacterium RIFCSPHIGHO2_01_FULL_43_30</name>
    <dbReference type="NCBI Taxonomy" id="1802158"/>
    <lineage>
        <taxon>Bacteria</taxon>
        <taxon>Candidatus Spechtiibacteriota</taxon>
    </lineage>
</organism>
<keyword evidence="1" id="KW-0472">Membrane</keyword>
<evidence type="ECO:0000256" key="1">
    <source>
        <dbReference type="SAM" id="Phobius"/>
    </source>
</evidence>
<keyword evidence="1" id="KW-0812">Transmembrane</keyword>
<evidence type="ECO:0000259" key="2">
    <source>
        <dbReference type="Pfam" id="PF12229"/>
    </source>
</evidence>
<evidence type="ECO:0000313" key="3">
    <source>
        <dbReference type="EMBL" id="OGZ58241.1"/>
    </source>
</evidence>
<sequence length="597" mass="66528">MLLGFRIFPISWIKGILAVLLIMSAVFSVYNFVYSKKILPNIVVGPIKASGMTAEELRFKLGEKIENLEEEGLTVNIEGEPGIVYPKNIDFEVDVSKLVGEAFSIGRSGPWYWQLQDRIKAPFSSRTIGISAKINQNKLDSELEILGERFNVAKKDIRYKINGTRVQILTDKKIGKMVDFEKAEYGILSHLNTLDTSAVEVVMKVDPPVVNADKIDLYKRKAEKIMAERLALLYGGMRFDMEREKIGSWIVSDYIDYELVPSLDRRLISEYVVSMASKIDTVPQDALLEIKDGKAIEFTPPRQGKYLAQDETVELIMDSLLARIDTEEVVRDVFLPVIVKRASGNESAVSLGIFELIGKATTPFTGSPANRIWNIQNGTKFLSGLLVAPGEEFSTVGALGEIDNTTGYLPELVIKGDSTIPEFGGGLCQVSSTLFRAVLNSGLPVTERRNHSYRVPYYEYDGMGNYIGPGLDATIYSTNPDFKFKNDTSSHILIQGYVEGDRVTFELYGTSDGRRSEIEGPRTLSSTPPGDPIYIETDTLPEGQTKKIDSAHPGGVAAALYKIIYSDGKEEIQEFKSYYRNWPEKYLIGIKKTGDTK</sequence>
<dbReference type="AlphaFoldDB" id="A0A1G2H7K7"/>
<keyword evidence="1" id="KW-1133">Transmembrane helix</keyword>
<dbReference type="InterPro" id="IPR022029">
    <property type="entry name" value="YoaR-like_PG-bd"/>
</dbReference>
<dbReference type="InterPro" id="IPR038054">
    <property type="entry name" value="LD_TPept-like_central_sf"/>
</dbReference>
<dbReference type="Pfam" id="PF04294">
    <property type="entry name" value="VanW"/>
    <property type="match status" value="1"/>
</dbReference>
<name>A0A1G2H7K7_9BACT</name>
<dbReference type="InterPro" id="IPR007391">
    <property type="entry name" value="Vancomycin_resist_VanW"/>
</dbReference>
<feature type="transmembrane region" description="Helical" evidence="1">
    <location>
        <begin position="12"/>
        <end position="33"/>
    </location>
</feature>
<gene>
    <name evidence="3" type="ORF">A2827_02300</name>
</gene>
<dbReference type="PANTHER" id="PTHR35788:SF1">
    <property type="entry name" value="EXPORTED PROTEIN"/>
    <property type="match status" value="1"/>
</dbReference>
<protein>
    <recommendedName>
        <fullName evidence="2">YoaR-like putative peptidoglycan binding domain-containing protein</fullName>
    </recommendedName>
</protein>
<reference evidence="3 4" key="1">
    <citation type="journal article" date="2016" name="Nat. Commun.">
        <title>Thousands of microbial genomes shed light on interconnected biogeochemical processes in an aquifer system.</title>
        <authorList>
            <person name="Anantharaman K."/>
            <person name="Brown C.T."/>
            <person name="Hug L.A."/>
            <person name="Sharon I."/>
            <person name="Castelle C.J."/>
            <person name="Probst A.J."/>
            <person name="Thomas B.C."/>
            <person name="Singh A."/>
            <person name="Wilkins M.J."/>
            <person name="Karaoz U."/>
            <person name="Brodie E.L."/>
            <person name="Williams K.H."/>
            <person name="Hubbard S.S."/>
            <person name="Banfield J.F."/>
        </authorList>
    </citation>
    <scope>NUCLEOTIDE SEQUENCE [LARGE SCALE GENOMIC DNA]</scope>
</reference>
<dbReference type="InterPro" id="IPR052913">
    <property type="entry name" value="Glycopeptide_resist_protein"/>
</dbReference>
<dbReference type="STRING" id="1802158.A2827_02300"/>
<comment type="caution">
    <text evidence="3">The sequence shown here is derived from an EMBL/GenBank/DDBJ whole genome shotgun (WGS) entry which is preliminary data.</text>
</comment>
<dbReference type="EMBL" id="MHOD01000012">
    <property type="protein sequence ID" value="OGZ58241.1"/>
    <property type="molecule type" value="Genomic_DNA"/>
</dbReference>
<feature type="domain" description="YoaR-like putative peptidoglycan binding" evidence="2">
    <location>
        <begin position="86"/>
        <end position="191"/>
    </location>
</feature>
<evidence type="ECO:0000313" key="4">
    <source>
        <dbReference type="Proteomes" id="UP000177932"/>
    </source>
</evidence>